<dbReference type="InterPro" id="IPR045854">
    <property type="entry name" value="NO2/SO3_Rdtase_4Fe4S_sf"/>
</dbReference>
<keyword evidence="9" id="KW-0001">2Fe-2S</keyword>
<proteinExistence type="inferred from homology"/>
<dbReference type="CDD" id="cd19944">
    <property type="entry name" value="NirB_Fer2_BFD-like_2"/>
    <property type="match status" value="1"/>
</dbReference>
<dbReference type="InterPro" id="IPR017121">
    <property type="entry name" value="Nitrite_Rdtase_lsu"/>
</dbReference>
<reference evidence="23 24" key="1">
    <citation type="submission" date="2020-09" db="EMBL/GenBank/DDBJ databases">
        <title>Marinomonas sp. nov., isolated from the cysticercosis algae of Qingdao, China.</title>
        <authorList>
            <person name="Sun X."/>
        </authorList>
    </citation>
    <scope>NUCLEOTIDE SEQUENCE [LARGE SCALE GENOMIC DNA]</scope>
    <source>
        <strain evidence="23 24">SM2066</strain>
    </source>
</reference>
<keyword evidence="14" id="KW-0411">Iron-sulfur</keyword>
<dbReference type="Proteomes" id="UP000604161">
    <property type="component" value="Unassembled WGS sequence"/>
</dbReference>
<evidence type="ECO:0000256" key="17">
    <source>
        <dbReference type="PIRNR" id="PIRNR037149"/>
    </source>
</evidence>
<dbReference type="Gene3D" id="3.30.413.10">
    <property type="entry name" value="Sulfite Reductase Hemoprotein, domain 1"/>
    <property type="match status" value="1"/>
</dbReference>
<evidence type="ECO:0000256" key="1">
    <source>
        <dbReference type="ARBA" id="ARBA00001929"/>
    </source>
</evidence>
<dbReference type="SUPFAM" id="SSF56014">
    <property type="entry name" value="Nitrite and sulphite reductase 4Fe-4S domain-like"/>
    <property type="match status" value="1"/>
</dbReference>
<keyword evidence="24" id="KW-1185">Reference proteome</keyword>
<evidence type="ECO:0000256" key="12">
    <source>
        <dbReference type="ARBA" id="ARBA00023002"/>
    </source>
</evidence>
<dbReference type="Pfam" id="PF04324">
    <property type="entry name" value="Fer2_BFD"/>
    <property type="match status" value="1"/>
</dbReference>
<comment type="cofactor">
    <cofactor evidence="3 17">
        <name>FAD</name>
        <dbReference type="ChEBI" id="CHEBI:57692"/>
    </cofactor>
</comment>
<evidence type="ECO:0000256" key="11">
    <source>
        <dbReference type="ARBA" id="ARBA00022827"/>
    </source>
</evidence>
<organism evidence="23 24">
    <name type="scientific">Marinomonas colpomeniae</name>
    <dbReference type="NCBI Taxonomy" id="2774408"/>
    <lineage>
        <taxon>Bacteria</taxon>
        <taxon>Pseudomonadati</taxon>
        <taxon>Pseudomonadota</taxon>
        <taxon>Gammaproteobacteria</taxon>
        <taxon>Oceanospirillales</taxon>
        <taxon>Oceanospirillaceae</taxon>
        <taxon>Marinomonas</taxon>
    </lineage>
</organism>
<comment type="cofactor">
    <cofactor evidence="16">
        <name>[2Fe-2S] cluster</name>
        <dbReference type="ChEBI" id="CHEBI:190135"/>
    </cofactor>
</comment>
<evidence type="ECO:0000256" key="8">
    <source>
        <dbReference type="ARBA" id="ARBA00022630"/>
    </source>
</evidence>
<keyword evidence="7" id="KW-0349">Heme</keyword>
<comment type="pathway">
    <text evidence="4">Nitrogen metabolism; nitrate reduction (assimilation).</text>
</comment>
<dbReference type="PRINTS" id="PR00368">
    <property type="entry name" value="FADPNR"/>
</dbReference>
<dbReference type="PIRSF" id="PIRSF037149">
    <property type="entry name" value="NirB"/>
    <property type="match status" value="1"/>
</dbReference>
<dbReference type="InterPro" id="IPR012744">
    <property type="entry name" value="Nitri_red_NirB"/>
</dbReference>
<dbReference type="PROSITE" id="PS00365">
    <property type="entry name" value="NIR_SIR"/>
    <property type="match status" value="1"/>
</dbReference>
<evidence type="ECO:0000256" key="2">
    <source>
        <dbReference type="ARBA" id="ARBA00001966"/>
    </source>
</evidence>
<sequence>MTSIKPLSTNKPHLVVVGNGMVGHHFVEQIIEQGGHENFHITVFGEEPNLAYDRVHLSEYFTGKGAADLAMTDGTLYDDNGVCYFTNSLVTEINRDDKTLLLQDGRTLSYDKLVLATGSYPFVPPIPGHKRDNTFVYRTLEDLDAIRNCAKTVTRGTVVGGGLLGLEAANALKNLGLETSVVEFAPRLMPVQLDEKGGSVLKGMIEGIDVKVYTDTATKEIIDGEDAFHRMNFADGTYLETDLILFSAGIRPQDALAKQSGLAMGERGGITINNHCQTSDDAIYSIGECALWNNMIFGLVAPGYTMAKAAVGHLLDDVTVSFTGSDMSTKLKLLGCDVGSVGDAHAKTQGSKVFVYQDEISQSYRKMVVSEDGKKLLGAVLVGDNSYYDTLLQYYLNAIDLPEQAQSLILPAMDGAPVGLGVDALPATASICSCHNVSKQDISDAVCNGALSVGDVKGVTKAGTGCGGCAALLKKVVDNELLALGVEVSTDICEHFAYTRQDLYNLVKIEEIKSFDALLKKHGKGHGCEICKPAVGSILASVWNDYVLKKEHISLQDTNDRFLANMQKDGTYSIVPRIPGGEITAERLIVMGEVAKEYNLYTKITGGQRIDLFGATLAQLPEIWEKLIAAGFETGQAYGKSLRTVKSCVGSTWCRYGVNDSMKMAIDLENRYKGLRSPHKIKFAVSGCTRECAEAQSKDIGVIATEGGWNLYVCGNGGMKPRHGDLFATDLDDETLVKYIDRVLMFYTKTADRLQRTSVWMDGLEGGLEYLKDVVIKDKLGLCDELEEGMSHIVDTFQCEWKTTLEDPEALKTFRQFVNYEGADKNVVFVEERDQVRPATDLEKQQLIAKVG</sequence>
<dbReference type="InterPro" id="IPR006067">
    <property type="entry name" value="NO2/SO3_Rdtase_4Fe4S_dom"/>
</dbReference>
<dbReference type="SUPFAM" id="SSF55124">
    <property type="entry name" value="Nitrite/Sulfite reductase N-terminal domain-like"/>
    <property type="match status" value="1"/>
</dbReference>
<feature type="domain" description="BFD-like [2Fe-2S]-binding" evidence="20">
    <location>
        <begin position="431"/>
        <end position="477"/>
    </location>
</feature>
<keyword evidence="6" id="KW-0004">4Fe-4S</keyword>
<dbReference type="Pfam" id="PF03460">
    <property type="entry name" value="NIR_SIR_ferr"/>
    <property type="match status" value="1"/>
</dbReference>
<dbReference type="InterPro" id="IPR006066">
    <property type="entry name" value="NO2/SO3_Rdtase_FeS/sirohaem_BS"/>
</dbReference>
<evidence type="ECO:0000256" key="9">
    <source>
        <dbReference type="ARBA" id="ARBA00022714"/>
    </source>
</evidence>
<comment type="caution">
    <text evidence="23">The sequence shown here is derived from an EMBL/GenBank/DDBJ whole genome shotgun (WGS) entry which is preliminary data.</text>
</comment>
<comment type="similarity">
    <text evidence="5">Belongs to the nitrite and sulfite reductase 4Fe-4S domain family.</text>
</comment>
<keyword evidence="15 17" id="KW-0534">Nitrate assimilation</keyword>
<evidence type="ECO:0000256" key="14">
    <source>
        <dbReference type="ARBA" id="ARBA00023014"/>
    </source>
</evidence>
<dbReference type="InterPro" id="IPR041854">
    <property type="entry name" value="BFD-like_2Fe2S-bd_dom_sf"/>
</dbReference>
<dbReference type="NCBIfam" id="NF011565">
    <property type="entry name" value="PRK14989.1"/>
    <property type="match status" value="1"/>
</dbReference>
<evidence type="ECO:0000256" key="10">
    <source>
        <dbReference type="ARBA" id="ARBA00022723"/>
    </source>
</evidence>
<evidence type="ECO:0000259" key="19">
    <source>
        <dbReference type="Pfam" id="PF03460"/>
    </source>
</evidence>
<evidence type="ECO:0000259" key="21">
    <source>
        <dbReference type="Pfam" id="PF07992"/>
    </source>
</evidence>
<feature type="domain" description="Nitrite/Sulfite reductase ferredoxin-like" evidence="19">
    <location>
        <begin position="567"/>
        <end position="629"/>
    </location>
</feature>
<dbReference type="PRINTS" id="PR00397">
    <property type="entry name" value="SIROHAEM"/>
</dbReference>
<dbReference type="InterPro" id="IPR007419">
    <property type="entry name" value="BFD-like_2Fe2S-bd_dom"/>
</dbReference>
<evidence type="ECO:0000256" key="16">
    <source>
        <dbReference type="ARBA" id="ARBA00034078"/>
    </source>
</evidence>
<keyword evidence="8 17" id="KW-0285">Flavoprotein</keyword>
<feature type="domain" description="NADH-rubredoxin oxidoreductase C-terminal" evidence="22">
    <location>
        <begin position="328"/>
        <end position="391"/>
    </location>
</feature>
<evidence type="ECO:0000259" key="22">
    <source>
        <dbReference type="Pfam" id="PF18267"/>
    </source>
</evidence>
<evidence type="ECO:0000313" key="23">
    <source>
        <dbReference type="EMBL" id="MBD5770243.1"/>
    </source>
</evidence>
<name>A0ABR8NW14_9GAMM</name>
<evidence type="ECO:0000256" key="7">
    <source>
        <dbReference type="ARBA" id="ARBA00022617"/>
    </source>
</evidence>
<feature type="domain" description="FAD/NAD(P)-binding" evidence="21">
    <location>
        <begin position="13"/>
        <end position="301"/>
    </location>
</feature>
<comment type="cofactor">
    <cofactor evidence="2">
        <name>[4Fe-4S] cluster</name>
        <dbReference type="ChEBI" id="CHEBI:49883"/>
    </cofactor>
</comment>
<dbReference type="InterPro" id="IPR036188">
    <property type="entry name" value="FAD/NAD-bd_sf"/>
</dbReference>
<dbReference type="EC" id="1.7.1.15" evidence="23"/>
<dbReference type="RefSeq" id="WP_191593599.1">
    <property type="nucleotide sequence ID" value="NZ_JACYFC010000001.1"/>
</dbReference>
<keyword evidence="10" id="KW-0479">Metal-binding</keyword>
<accession>A0ABR8NW14</accession>
<evidence type="ECO:0000256" key="3">
    <source>
        <dbReference type="ARBA" id="ARBA00001974"/>
    </source>
</evidence>
<dbReference type="InterPro" id="IPR041575">
    <property type="entry name" value="Rubredoxin_C"/>
</dbReference>
<dbReference type="Gene3D" id="3.50.50.60">
    <property type="entry name" value="FAD/NAD(P)-binding domain"/>
    <property type="match status" value="2"/>
</dbReference>
<keyword evidence="13" id="KW-0408">Iron</keyword>
<evidence type="ECO:0000259" key="20">
    <source>
        <dbReference type="Pfam" id="PF04324"/>
    </source>
</evidence>
<dbReference type="Pfam" id="PF07992">
    <property type="entry name" value="Pyr_redox_2"/>
    <property type="match status" value="1"/>
</dbReference>
<dbReference type="InterPro" id="IPR052034">
    <property type="entry name" value="NasD-like"/>
</dbReference>
<evidence type="ECO:0000256" key="5">
    <source>
        <dbReference type="ARBA" id="ARBA00010429"/>
    </source>
</evidence>
<evidence type="ECO:0000313" key="24">
    <source>
        <dbReference type="Proteomes" id="UP000604161"/>
    </source>
</evidence>
<dbReference type="Pfam" id="PF01077">
    <property type="entry name" value="NIR_SIR"/>
    <property type="match status" value="1"/>
</dbReference>
<evidence type="ECO:0000256" key="6">
    <source>
        <dbReference type="ARBA" id="ARBA00022485"/>
    </source>
</evidence>
<dbReference type="Pfam" id="PF18267">
    <property type="entry name" value="Rubredoxin_C"/>
    <property type="match status" value="1"/>
</dbReference>
<dbReference type="SUPFAM" id="SSF51905">
    <property type="entry name" value="FAD/NAD(P)-binding domain"/>
    <property type="match status" value="2"/>
</dbReference>
<dbReference type="Gene3D" id="3.30.390.30">
    <property type="match status" value="1"/>
</dbReference>
<dbReference type="PANTHER" id="PTHR43809:SF1">
    <property type="entry name" value="NITRITE REDUCTASE (NADH) LARGE SUBUNIT"/>
    <property type="match status" value="1"/>
</dbReference>
<dbReference type="InterPro" id="IPR005117">
    <property type="entry name" value="NiRdtase/SiRdtase_haem-b_fer"/>
</dbReference>
<dbReference type="PANTHER" id="PTHR43809">
    <property type="entry name" value="NITRITE REDUCTASE (NADH) LARGE SUBUNIT"/>
    <property type="match status" value="1"/>
</dbReference>
<dbReference type="PRINTS" id="PR00411">
    <property type="entry name" value="PNDRDTASEI"/>
</dbReference>
<dbReference type="InterPro" id="IPR016156">
    <property type="entry name" value="FAD/NAD-linked_Rdtase_dimer_sf"/>
</dbReference>
<protein>
    <submittedName>
        <fullName evidence="23">Nitrite reductase large subunit</fullName>
        <ecNumber evidence="23">1.7.1.15</ecNumber>
    </submittedName>
</protein>
<dbReference type="Gene3D" id="1.10.10.1100">
    <property type="entry name" value="BFD-like [2Fe-2S]-binding domain"/>
    <property type="match status" value="1"/>
</dbReference>
<evidence type="ECO:0000256" key="15">
    <source>
        <dbReference type="ARBA" id="ARBA00023063"/>
    </source>
</evidence>
<keyword evidence="11 17" id="KW-0274">FAD</keyword>
<feature type="domain" description="Nitrite/sulphite reductase 4Fe-4S" evidence="18">
    <location>
        <begin position="639"/>
        <end position="774"/>
    </location>
</feature>
<keyword evidence="12 23" id="KW-0560">Oxidoreductase</keyword>
<gene>
    <name evidence="23" type="primary">nirB</name>
    <name evidence="23" type="ORF">IF202_04195</name>
</gene>
<dbReference type="InterPro" id="IPR036136">
    <property type="entry name" value="Nit/Sulf_reduc_fer-like_dom_sf"/>
</dbReference>
<dbReference type="InterPro" id="IPR023753">
    <property type="entry name" value="FAD/NAD-binding_dom"/>
</dbReference>
<dbReference type="EMBL" id="JACYFC010000001">
    <property type="protein sequence ID" value="MBD5770243.1"/>
    <property type="molecule type" value="Genomic_DNA"/>
</dbReference>
<dbReference type="GO" id="GO:0106316">
    <property type="term" value="F:nitrite reductase (NADH) activity"/>
    <property type="evidence" value="ECO:0007669"/>
    <property type="project" value="UniProtKB-EC"/>
</dbReference>
<evidence type="ECO:0000256" key="4">
    <source>
        <dbReference type="ARBA" id="ARBA00005096"/>
    </source>
</evidence>
<evidence type="ECO:0000256" key="13">
    <source>
        <dbReference type="ARBA" id="ARBA00023004"/>
    </source>
</evidence>
<dbReference type="NCBIfam" id="TIGR02374">
    <property type="entry name" value="nitri_red_nirB"/>
    <property type="match status" value="1"/>
</dbReference>
<evidence type="ECO:0000259" key="18">
    <source>
        <dbReference type="Pfam" id="PF01077"/>
    </source>
</evidence>
<comment type="cofactor">
    <cofactor evidence="1">
        <name>siroheme</name>
        <dbReference type="ChEBI" id="CHEBI:60052"/>
    </cofactor>
</comment>